<protein>
    <submittedName>
        <fullName evidence="1">DCC1-like thiol-disulfide oxidoreductase family protein</fullName>
    </submittedName>
</protein>
<dbReference type="Pfam" id="PF04134">
    <property type="entry name" value="DCC1-like"/>
    <property type="match status" value="1"/>
</dbReference>
<proteinExistence type="predicted"/>
<sequence>MEFIYDHDCGFCTRVVGYFASRTRDVEFVPSYRYERPTTVDLERTAMAVVDGREYTEHMAIALLLRHSSRGWKLAGRLLASKPVAPVARRVYRWVAANRRSTVCKLSGK</sequence>
<keyword evidence="2" id="KW-1185">Reference proteome</keyword>
<dbReference type="Proteomes" id="UP001215216">
    <property type="component" value="Chromosome"/>
</dbReference>
<evidence type="ECO:0000313" key="1">
    <source>
        <dbReference type="EMBL" id="WFM82894.1"/>
    </source>
</evidence>
<accession>A0ABY8FWK4</accession>
<organism evidence="1 2">
    <name type="scientific">Arcanobacterium canis</name>
    <dbReference type="NCBI Taxonomy" id="999183"/>
    <lineage>
        <taxon>Bacteria</taxon>
        <taxon>Bacillati</taxon>
        <taxon>Actinomycetota</taxon>
        <taxon>Actinomycetes</taxon>
        <taxon>Actinomycetales</taxon>
        <taxon>Actinomycetaceae</taxon>
        <taxon>Arcanobacterium</taxon>
    </lineage>
</organism>
<evidence type="ECO:0000313" key="2">
    <source>
        <dbReference type="Proteomes" id="UP001215216"/>
    </source>
</evidence>
<dbReference type="RefSeq" id="WP_278012320.1">
    <property type="nucleotide sequence ID" value="NZ_CP121208.1"/>
</dbReference>
<name>A0ABY8FWK4_9ACTO</name>
<dbReference type="InterPro" id="IPR007263">
    <property type="entry name" value="DCC1-like"/>
</dbReference>
<dbReference type="EMBL" id="CP121208">
    <property type="protein sequence ID" value="WFM82894.1"/>
    <property type="molecule type" value="Genomic_DNA"/>
</dbReference>
<reference evidence="1 2" key="1">
    <citation type="submission" date="2023-03" db="EMBL/GenBank/DDBJ databases">
        <title>Complete genome of Arcanobacterium canis strain DSM 25104 isolated in 2010 from a canine otitis externa in Germany.</title>
        <authorList>
            <person name="Borowiak M."/>
            <person name="Kreitlow A."/>
            <person name="Malorny B."/>
            <person name="Laemmler C."/>
            <person name="Prenger-Berninghoff E."/>
            <person name="Ploetz M."/>
            <person name="Abdulmawjood A."/>
        </authorList>
    </citation>
    <scope>NUCLEOTIDE SEQUENCE [LARGE SCALE GENOMIC DNA]</scope>
    <source>
        <strain evidence="1 2">DSM 25104</strain>
    </source>
</reference>
<gene>
    <name evidence="1" type="ORF">P7079_05675</name>
</gene>